<dbReference type="EMBL" id="BAEN01000052">
    <property type="protein sequence ID" value="GAC15352.1"/>
    <property type="molecule type" value="Genomic_DNA"/>
</dbReference>
<dbReference type="NCBIfam" id="NF001238">
    <property type="entry name" value="PRK00211.1"/>
    <property type="match status" value="1"/>
</dbReference>
<dbReference type="InterPro" id="IPR027396">
    <property type="entry name" value="DsrEFH-like"/>
</dbReference>
<dbReference type="InterPro" id="IPR003787">
    <property type="entry name" value="Sulphur_relay_DsrE/F-like"/>
</dbReference>
<name>K6YAZ7_9ALTE</name>
<dbReference type="PANTHER" id="PTHR38780:SF1">
    <property type="entry name" value="PROTEIN TUSC"/>
    <property type="match status" value="1"/>
</dbReference>
<dbReference type="OrthoDB" id="9789418at2"/>
<dbReference type="STRING" id="1127673.GLIP_2731"/>
<sequence length="119" mass="13198">MKSLAIINQQGPLHSNAGQESVDLVLAAASFGQDVSVFFIDDGVFQLLKMQKPDVLEHKHFAKSFGAFEFYDVENIYVCQRSLTLRNIESNQLNVACQILSDTELNAKLANAHNIITLS</sequence>
<dbReference type="RefSeq" id="WP_008845157.1">
    <property type="nucleotide sequence ID" value="NZ_BAEN01000052.1"/>
</dbReference>
<comment type="similarity">
    <text evidence="1">Belongs to the DsrF/TusC family.</text>
</comment>
<evidence type="ECO:0000313" key="3">
    <source>
        <dbReference type="Proteomes" id="UP000006334"/>
    </source>
</evidence>
<dbReference type="eggNOG" id="COG2923">
    <property type="taxonomic scope" value="Bacteria"/>
</dbReference>
<evidence type="ECO:0000313" key="2">
    <source>
        <dbReference type="EMBL" id="GAC15352.1"/>
    </source>
</evidence>
<organism evidence="2 3">
    <name type="scientific">Aliiglaciecola lipolytica E3</name>
    <dbReference type="NCBI Taxonomy" id="1127673"/>
    <lineage>
        <taxon>Bacteria</taxon>
        <taxon>Pseudomonadati</taxon>
        <taxon>Pseudomonadota</taxon>
        <taxon>Gammaproteobacteria</taxon>
        <taxon>Alteromonadales</taxon>
        <taxon>Alteromonadaceae</taxon>
        <taxon>Aliiglaciecola</taxon>
    </lineage>
</organism>
<reference evidence="2 3" key="1">
    <citation type="journal article" date="2017" name="Antonie Van Leeuwenhoek">
        <title>Rhizobium rhizosphaerae sp. nov., a novel species isolated from rice rhizosphere.</title>
        <authorList>
            <person name="Zhao J.J."/>
            <person name="Zhang J."/>
            <person name="Zhang R.J."/>
            <person name="Zhang C.W."/>
            <person name="Yin H.Q."/>
            <person name="Zhang X.X."/>
        </authorList>
    </citation>
    <scope>NUCLEOTIDE SEQUENCE [LARGE SCALE GENOMIC DNA]</scope>
    <source>
        <strain evidence="2 3">E3</strain>
    </source>
</reference>
<comment type="caution">
    <text evidence="2">The sequence shown here is derived from an EMBL/GenBank/DDBJ whole genome shotgun (WGS) entry which is preliminary data.</text>
</comment>
<dbReference type="SUPFAM" id="SSF75169">
    <property type="entry name" value="DsrEFH-like"/>
    <property type="match status" value="1"/>
</dbReference>
<dbReference type="InterPro" id="IPR017462">
    <property type="entry name" value="Sulphur_relay_TusC/DsrF"/>
</dbReference>
<dbReference type="PANTHER" id="PTHR38780">
    <property type="entry name" value="PROTEIN TUSC"/>
    <property type="match status" value="1"/>
</dbReference>
<dbReference type="Proteomes" id="UP000006334">
    <property type="component" value="Unassembled WGS sequence"/>
</dbReference>
<keyword evidence="3" id="KW-1185">Reference proteome</keyword>
<protein>
    <submittedName>
        <fullName evidence="2">Protein tusC</fullName>
    </submittedName>
</protein>
<evidence type="ECO:0000256" key="1">
    <source>
        <dbReference type="ARBA" id="ARBA00005996"/>
    </source>
</evidence>
<dbReference type="NCBIfam" id="TIGR03010">
    <property type="entry name" value="sulf_tusC_dsrF"/>
    <property type="match status" value="1"/>
</dbReference>
<accession>K6YAZ7</accession>
<proteinExistence type="inferred from homology"/>
<dbReference type="Pfam" id="PF02635">
    <property type="entry name" value="DsrE"/>
    <property type="match status" value="1"/>
</dbReference>
<dbReference type="AlphaFoldDB" id="K6YAZ7"/>
<gene>
    <name evidence="2" type="primary">tusC</name>
    <name evidence="2" type="ORF">GLIP_2731</name>
</gene>
<dbReference type="Gene3D" id="3.40.1260.10">
    <property type="entry name" value="DsrEFH-like"/>
    <property type="match status" value="1"/>
</dbReference>